<dbReference type="OrthoDB" id="4523179at2759"/>
<dbReference type="VEuPathDB" id="FungiDB:ASPCADRAFT_212139"/>
<keyword evidence="1" id="KW-0732">Signal</keyword>
<evidence type="ECO:0000313" key="2">
    <source>
        <dbReference type="EMBL" id="OOF90242.1"/>
    </source>
</evidence>
<organism evidence="2 3">
    <name type="scientific">Aspergillus carbonarius (strain ITEM 5010)</name>
    <dbReference type="NCBI Taxonomy" id="602072"/>
    <lineage>
        <taxon>Eukaryota</taxon>
        <taxon>Fungi</taxon>
        <taxon>Dikarya</taxon>
        <taxon>Ascomycota</taxon>
        <taxon>Pezizomycotina</taxon>
        <taxon>Eurotiomycetes</taxon>
        <taxon>Eurotiomycetidae</taxon>
        <taxon>Eurotiales</taxon>
        <taxon>Aspergillaceae</taxon>
        <taxon>Aspergillus</taxon>
        <taxon>Aspergillus subgen. Circumdati</taxon>
    </lineage>
</organism>
<accession>A0A1R3R6X4</accession>
<evidence type="ECO:0000256" key="1">
    <source>
        <dbReference type="SAM" id="SignalP"/>
    </source>
</evidence>
<protein>
    <submittedName>
        <fullName evidence="2">Uncharacterized protein</fullName>
    </submittedName>
</protein>
<keyword evidence="3" id="KW-1185">Reference proteome</keyword>
<dbReference type="AlphaFoldDB" id="A0A1R3R6X4"/>
<feature type="chain" id="PRO_5011961032" evidence="1">
    <location>
        <begin position="21"/>
        <end position="107"/>
    </location>
</feature>
<evidence type="ECO:0000313" key="3">
    <source>
        <dbReference type="Proteomes" id="UP000188318"/>
    </source>
</evidence>
<dbReference type="EMBL" id="KV907558">
    <property type="protein sequence ID" value="OOF90242.1"/>
    <property type="molecule type" value="Genomic_DNA"/>
</dbReference>
<proteinExistence type="predicted"/>
<sequence>MLTFKALAIATLLLASQALATRITYSTKYTTGNLGNKGGYATKNAGTVTEEQEKEIIANIGTWSDHRVSAHIQERTGILLVTSDSVETKGEAATANQNAQHIVQQHI</sequence>
<name>A0A1R3R6X4_ASPC5</name>
<reference evidence="3" key="1">
    <citation type="journal article" date="2017" name="Genome Biol.">
        <title>Comparative genomics reveals high biological diversity and specific adaptations in the industrially and medically important fungal genus Aspergillus.</title>
        <authorList>
            <person name="de Vries R.P."/>
            <person name="Riley R."/>
            <person name="Wiebenga A."/>
            <person name="Aguilar-Osorio G."/>
            <person name="Amillis S."/>
            <person name="Uchima C.A."/>
            <person name="Anderluh G."/>
            <person name="Asadollahi M."/>
            <person name="Askin M."/>
            <person name="Barry K."/>
            <person name="Battaglia E."/>
            <person name="Bayram O."/>
            <person name="Benocci T."/>
            <person name="Braus-Stromeyer S.A."/>
            <person name="Caldana C."/>
            <person name="Canovas D."/>
            <person name="Cerqueira G.C."/>
            <person name="Chen F."/>
            <person name="Chen W."/>
            <person name="Choi C."/>
            <person name="Clum A."/>
            <person name="Dos Santos R.A."/>
            <person name="Damasio A.R."/>
            <person name="Diallinas G."/>
            <person name="Emri T."/>
            <person name="Fekete E."/>
            <person name="Flipphi M."/>
            <person name="Freyberg S."/>
            <person name="Gallo A."/>
            <person name="Gournas C."/>
            <person name="Habgood R."/>
            <person name="Hainaut M."/>
            <person name="Harispe M.L."/>
            <person name="Henrissat B."/>
            <person name="Hilden K.S."/>
            <person name="Hope R."/>
            <person name="Hossain A."/>
            <person name="Karabika E."/>
            <person name="Karaffa L."/>
            <person name="Karanyi Z."/>
            <person name="Krasevec N."/>
            <person name="Kuo A."/>
            <person name="Kusch H."/>
            <person name="LaButti K."/>
            <person name="Lagendijk E.L."/>
            <person name="Lapidus A."/>
            <person name="Levasseur A."/>
            <person name="Lindquist E."/>
            <person name="Lipzen A."/>
            <person name="Logrieco A.F."/>
            <person name="MacCabe A."/>
            <person name="Maekelae M.R."/>
            <person name="Malavazi I."/>
            <person name="Melin P."/>
            <person name="Meyer V."/>
            <person name="Mielnichuk N."/>
            <person name="Miskei M."/>
            <person name="Molnar A.P."/>
            <person name="Mule G."/>
            <person name="Ngan C.Y."/>
            <person name="Orejas M."/>
            <person name="Orosz E."/>
            <person name="Ouedraogo J.P."/>
            <person name="Overkamp K.M."/>
            <person name="Park H.-S."/>
            <person name="Perrone G."/>
            <person name="Piumi F."/>
            <person name="Punt P.J."/>
            <person name="Ram A.F."/>
            <person name="Ramon A."/>
            <person name="Rauscher S."/>
            <person name="Record E."/>
            <person name="Riano-Pachon D.M."/>
            <person name="Robert V."/>
            <person name="Roehrig J."/>
            <person name="Ruller R."/>
            <person name="Salamov A."/>
            <person name="Salih N.S."/>
            <person name="Samson R.A."/>
            <person name="Sandor E."/>
            <person name="Sanguinetti M."/>
            <person name="Schuetze T."/>
            <person name="Sepcic K."/>
            <person name="Shelest E."/>
            <person name="Sherlock G."/>
            <person name="Sophianopoulou V."/>
            <person name="Squina F.M."/>
            <person name="Sun H."/>
            <person name="Susca A."/>
            <person name="Todd R.B."/>
            <person name="Tsang A."/>
            <person name="Unkles S.E."/>
            <person name="van de Wiele N."/>
            <person name="van Rossen-Uffink D."/>
            <person name="Oliveira J.V."/>
            <person name="Vesth T.C."/>
            <person name="Visser J."/>
            <person name="Yu J.-H."/>
            <person name="Zhou M."/>
            <person name="Andersen M.R."/>
            <person name="Archer D.B."/>
            <person name="Baker S.E."/>
            <person name="Benoit I."/>
            <person name="Brakhage A.A."/>
            <person name="Braus G.H."/>
            <person name="Fischer R."/>
            <person name="Frisvad J.C."/>
            <person name="Goldman G.H."/>
            <person name="Houbraken J."/>
            <person name="Oakley B."/>
            <person name="Pocsi I."/>
            <person name="Scazzocchio C."/>
            <person name="Seiboth B."/>
            <person name="vanKuyk P.A."/>
            <person name="Wortman J."/>
            <person name="Dyer P.S."/>
            <person name="Grigoriev I.V."/>
        </authorList>
    </citation>
    <scope>NUCLEOTIDE SEQUENCE [LARGE SCALE GENOMIC DNA]</scope>
    <source>
        <strain evidence="3">ITEM 5010</strain>
    </source>
</reference>
<dbReference type="Proteomes" id="UP000188318">
    <property type="component" value="Unassembled WGS sequence"/>
</dbReference>
<feature type="signal peptide" evidence="1">
    <location>
        <begin position="1"/>
        <end position="20"/>
    </location>
</feature>
<dbReference type="OMA" id="IANIGTW"/>
<gene>
    <name evidence="2" type="ORF">ASPCADRAFT_212139</name>
</gene>